<feature type="domain" description="DUF11" evidence="2">
    <location>
        <begin position="460"/>
        <end position="561"/>
    </location>
</feature>
<evidence type="ECO:0000259" key="2">
    <source>
        <dbReference type="Pfam" id="PF01345"/>
    </source>
</evidence>
<dbReference type="eggNOG" id="arCOG02526">
    <property type="taxonomic scope" value="Archaea"/>
</dbReference>
<keyword evidence="5" id="KW-1185">Reference proteome</keyword>
<organism evidence="4 5">
    <name type="scientific">Methanobacterium lacus (strain AL-21)</name>
    <dbReference type="NCBI Taxonomy" id="877455"/>
    <lineage>
        <taxon>Archaea</taxon>
        <taxon>Methanobacteriati</taxon>
        <taxon>Methanobacteriota</taxon>
        <taxon>Methanomada group</taxon>
        <taxon>Methanobacteria</taxon>
        <taxon>Methanobacteriales</taxon>
        <taxon>Methanobacteriaceae</taxon>
        <taxon>Methanobacterium</taxon>
    </lineage>
</organism>
<dbReference type="InterPro" id="IPR039448">
    <property type="entry name" value="Beta_helix"/>
</dbReference>
<feature type="domain" description="Right handed beta helix" evidence="3">
    <location>
        <begin position="111"/>
        <end position="243"/>
    </location>
</feature>
<evidence type="ECO:0000313" key="5">
    <source>
        <dbReference type="Proteomes" id="UP000007490"/>
    </source>
</evidence>
<dbReference type="AlphaFoldDB" id="F0T775"/>
<dbReference type="eggNOG" id="arCOG07611">
    <property type="taxonomic scope" value="Archaea"/>
</dbReference>
<dbReference type="Pfam" id="PF01345">
    <property type="entry name" value="DUF11"/>
    <property type="match status" value="2"/>
</dbReference>
<dbReference type="EMBL" id="CP002551">
    <property type="protein sequence ID" value="ADZ10709.1"/>
    <property type="molecule type" value="Genomic_DNA"/>
</dbReference>
<name>F0T775_METLA</name>
<sequence precursor="true">MKFNNRWISLLMVVMGIFIVNLAFTGPVAATVWTINETDHGMVTNSNIQKIIDNAQPGDTILFTGNQYTMINLAINKPLNIISTVGTQVYSCEMMIPSGSDELTAFSIYGGASGTNLTGFNIHNNNAGYAVNINNTTNIQVSNCSMSSWGGVGLNMRDSQNITINNNTLYSSATGIKLNNSSSASITNNIITNNDENGILFASNVSNTLINGNNITSNKYIGINIFESCNNTTITSNSITQNVATDSNDGYGIYINTTINGLNITGNYIFKNGNFGICNDLGVTTLVNGTETLNNNFISGHVIRDVVRYIDDGTGEIVRAPVWIGETCFGGAKRLCPSAVVSGEAVLGNITTKSNGIFSVSFVDSKTGINQTGFGSFYVTFFLNKNDTTKGSADIGDVWQNVLVKNGTATVDFGKYDFKSANNTIFALAPYLSFQTAQKTLYPISNSDIPKLTLSSTLNTTKTVIKNGESIIYKFTVKNSNNRDATNLKISNILSSNYFTSSAKPSQGTYSNGIWNIGTLKAGSSLSISINAVAKKSGVIKSQAQISGSNVNPTFSNSAQVTVNKYVNLAYKNTLSTTKVKRGGYAYVRTTITNTGKDSSDLIKVYMSLPTGVKRISTNYPSEFNKTSKIWGLKIPAGKSVTLTTKVQVTNKGTKTIKFNNNGKTVNKSLTAY</sequence>
<reference evidence="5" key="1">
    <citation type="submission" date="2011-02" db="EMBL/GenBank/DDBJ databases">
        <title>Complete sequence of Methanobacterium sp. AL-21.</title>
        <authorList>
            <consortium name="US DOE Joint Genome Institute"/>
            <person name="Lucas S."/>
            <person name="Copeland A."/>
            <person name="Lapidus A."/>
            <person name="Cheng J.-F."/>
            <person name="Goodwin L."/>
            <person name="Pitluck S."/>
            <person name="Chertkov O."/>
            <person name="Detter J.C."/>
            <person name="Han C."/>
            <person name="Tapia R."/>
            <person name="Land M."/>
            <person name="Hauser L."/>
            <person name="Kyrpides N."/>
            <person name="Ivanova N."/>
            <person name="Mikhailova N."/>
            <person name="Pagani I."/>
            <person name="Cadillo-Quiroz H."/>
            <person name="Imachi H."/>
            <person name="Zinder S."/>
            <person name="Liu W."/>
            <person name="Woyke T."/>
        </authorList>
    </citation>
    <scope>NUCLEOTIDE SEQUENCE [LARGE SCALE GENOMIC DNA]</scope>
    <source>
        <strain evidence="5">AL-21</strain>
    </source>
</reference>
<reference evidence="4 5" key="2">
    <citation type="journal article" date="2014" name="Int. J. Syst. Evol. Microbiol.">
        <title>Methanobacterium paludis sp. nov. and a novel strain of Methanobacterium lacus isolated from northern peatlands.</title>
        <authorList>
            <person name="Cadillo-Quiroz H."/>
            <person name="Brauer S.L."/>
            <person name="Goodson N."/>
            <person name="Yavitt J.B."/>
            <person name="Zinder S.H."/>
        </authorList>
    </citation>
    <scope>NUCLEOTIDE SEQUENCE [LARGE SCALE GENOMIC DNA]</scope>
    <source>
        <strain evidence="4 5">AL-21</strain>
    </source>
</reference>
<dbReference type="Gene3D" id="2.160.20.10">
    <property type="entry name" value="Single-stranded right-handed beta-helix, Pectin lyase-like"/>
    <property type="match status" value="1"/>
</dbReference>
<protein>
    <submittedName>
        <fullName evidence="4">Parallel beta-helix repeat</fullName>
    </submittedName>
</protein>
<dbReference type="InterPro" id="IPR011050">
    <property type="entry name" value="Pectin_lyase_fold/virulence"/>
</dbReference>
<dbReference type="InterPro" id="IPR001434">
    <property type="entry name" value="OmcB-like_DUF11"/>
</dbReference>
<evidence type="ECO:0000259" key="3">
    <source>
        <dbReference type="Pfam" id="PF13229"/>
    </source>
</evidence>
<accession>F0T775</accession>
<dbReference type="KEGG" id="mel:Metbo_2496"/>
<dbReference type="HOGENOM" id="CLU_457599_0_0_2"/>
<gene>
    <name evidence="4" type="ordered locus">Metbo_2496</name>
</gene>
<evidence type="ECO:0000256" key="1">
    <source>
        <dbReference type="SAM" id="Phobius"/>
    </source>
</evidence>
<dbReference type="eggNOG" id="arCOG04746">
    <property type="taxonomic scope" value="Archaea"/>
</dbReference>
<evidence type="ECO:0000313" key="4">
    <source>
        <dbReference type="EMBL" id="ADZ10709.1"/>
    </source>
</evidence>
<dbReference type="OrthoDB" id="70978at2157"/>
<dbReference type="SUPFAM" id="SSF51126">
    <property type="entry name" value="Pectin lyase-like"/>
    <property type="match status" value="1"/>
</dbReference>
<dbReference type="Pfam" id="PF13229">
    <property type="entry name" value="Beta_helix"/>
    <property type="match status" value="1"/>
</dbReference>
<keyword evidence="1" id="KW-0472">Membrane</keyword>
<dbReference type="InterPro" id="IPR012334">
    <property type="entry name" value="Pectin_lyas_fold"/>
</dbReference>
<dbReference type="Proteomes" id="UP000007490">
    <property type="component" value="Chromosome"/>
</dbReference>
<dbReference type="InterPro" id="IPR006626">
    <property type="entry name" value="PbH1"/>
</dbReference>
<feature type="domain" description="DUF11" evidence="2">
    <location>
        <begin position="570"/>
        <end position="658"/>
    </location>
</feature>
<dbReference type="RefSeq" id="WP_013646060.1">
    <property type="nucleotide sequence ID" value="NC_015216.1"/>
</dbReference>
<dbReference type="GeneID" id="10278970"/>
<keyword evidence="1" id="KW-1133">Transmembrane helix</keyword>
<dbReference type="SMART" id="SM00710">
    <property type="entry name" value="PbH1"/>
    <property type="match status" value="7"/>
</dbReference>
<dbReference type="STRING" id="877455.Metbo_2496"/>
<keyword evidence="1" id="KW-0812">Transmembrane</keyword>
<feature type="transmembrane region" description="Helical" evidence="1">
    <location>
        <begin position="7"/>
        <end position="33"/>
    </location>
</feature>
<proteinExistence type="predicted"/>